<dbReference type="InterPro" id="IPR030887">
    <property type="entry name" value="Beta-barrel_YaiO"/>
</dbReference>
<gene>
    <name evidence="2" type="ORF">LMG26411_05523</name>
</gene>
<feature type="domain" description="YaiO beta-barrel" evidence="1">
    <location>
        <begin position="104"/>
        <end position="277"/>
    </location>
</feature>
<organism evidence="2 3">
    <name type="scientific">Cupriavidus numazuensis</name>
    <dbReference type="NCBI Taxonomy" id="221992"/>
    <lineage>
        <taxon>Bacteria</taxon>
        <taxon>Pseudomonadati</taxon>
        <taxon>Pseudomonadota</taxon>
        <taxon>Betaproteobacteria</taxon>
        <taxon>Burkholderiales</taxon>
        <taxon>Burkholderiaceae</taxon>
        <taxon>Cupriavidus</taxon>
    </lineage>
</organism>
<protein>
    <recommendedName>
        <fullName evidence="1">YaiO beta-barrel domain-containing protein</fullName>
    </recommendedName>
</protein>
<reference evidence="2 3" key="1">
    <citation type="submission" date="2021-03" db="EMBL/GenBank/DDBJ databases">
        <authorList>
            <person name="Peeters C."/>
        </authorList>
    </citation>
    <scope>NUCLEOTIDE SEQUENCE [LARGE SCALE GENOMIC DNA]</scope>
    <source>
        <strain evidence="2 3">LMG 26411</strain>
    </source>
</reference>
<name>A0ABM8TQ08_9BURK</name>
<evidence type="ECO:0000259" key="1">
    <source>
        <dbReference type="Pfam" id="PF19413"/>
    </source>
</evidence>
<sequence>MAPHRSPRMSLVSMNWVSWTAANWDELSVNWNRIVWGASLAASALAMDVARAQGEVQPAAVEPEATLAQDASSMTPMPIPVPTPRPMAIPQPLPVPFEPEKGAIEVVLGNGRMTNGYGGATAAAVRGMAVTPLGVVQGELDHQSRFGFSGQYGALSLTRDLSEDYYMTVGAGAGSSELFPSWRVDASGYRKFGPDRRFVAGLGAYYAKGQDGGRSDHGVLLSGLAYFPSLVVEGGLRFNRANPGQVFGPSQYVAATIGSDEKRAFILRAEHAREAYQVFTTGTERVDFDSYSFSVQWRERISRSLLLLIGAQYYHNPNYSRTAGEVGFRWSFR</sequence>
<accession>A0ABM8TQ08</accession>
<comment type="caution">
    <text evidence="2">The sequence shown here is derived from an EMBL/GenBank/DDBJ whole genome shotgun (WGS) entry which is preliminary data.</text>
</comment>
<proteinExistence type="predicted"/>
<dbReference type="Proteomes" id="UP000672657">
    <property type="component" value="Unassembled WGS sequence"/>
</dbReference>
<evidence type="ECO:0000313" key="2">
    <source>
        <dbReference type="EMBL" id="CAG2157277.1"/>
    </source>
</evidence>
<dbReference type="EMBL" id="CAJPVI010000040">
    <property type="protein sequence ID" value="CAG2157277.1"/>
    <property type="molecule type" value="Genomic_DNA"/>
</dbReference>
<keyword evidence="3" id="KW-1185">Reference proteome</keyword>
<dbReference type="NCBIfam" id="TIGR04390">
    <property type="entry name" value="OMP_YaiO_dom"/>
    <property type="match status" value="1"/>
</dbReference>
<dbReference type="Pfam" id="PF19413">
    <property type="entry name" value="YaiO"/>
    <property type="match status" value="1"/>
</dbReference>
<evidence type="ECO:0000313" key="3">
    <source>
        <dbReference type="Proteomes" id="UP000672657"/>
    </source>
</evidence>